<name>A0A3Q8XNA8_9HYPH</name>
<dbReference type="CDD" id="cd01563">
    <property type="entry name" value="Thr-synth_1"/>
    <property type="match status" value="1"/>
</dbReference>
<dbReference type="Pfam" id="PF00291">
    <property type="entry name" value="PALP"/>
    <property type="match status" value="1"/>
</dbReference>
<feature type="domain" description="Tryptophan synthase beta chain-like PALP" evidence="3">
    <location>
        <begin position="89"/>
        <end position="393"/>
    </location>
</feature>
<proteinExistence type="predicted"/>
<dbReference type="InterPro" id="IPR050214">
    <property type="entry name" value="Cys_Synth/Cystath_Beta-Synth"/>
</dbReference>
<dbReference type="SUPFAM" id="SSF53686">
    <property type="entry name" value="Tryptophan synthase beta subunit-like PLP-dependent enzymes"/>
    <property type="match status" value="1"/>
</dbReference>
<dbReference type="AlphaFoldDB" id="A0A3Q8XNA8"/>
<evidence type="ECO:0000256" key="2">
    <source>
        <dbReference type="ARBA" id="ARBA00022898"/>
    </source>
</evidence>
<keyword evidence="5" id="KW-1185">Reference proteome</keyword>
<evidence type="ECO:0000313" key="5">
    <source>
        <dbReference type="Proteomes" id="UP000268192"/>
    </source>
</evidence>
<evidence type="ECO:0000256" key="1">
    <source>
        <dbReference type="ARBA" id="ARBA00001933"/>
    </source>
</evidence>
<dbReference type="Gene3D" id="3.40.50.1100">
    <property type="match status" value="2"/>
</dbReference>
<evidence type="ECO:0000259" key="3">
    <source>
        <dbReference type="Pfam" id="PF00291"/>
    </source>
</evidence>
<sequence>MAKPHDRSGSVNLRLAGYACLRCESRFPAELSVDSTGCPNCRAVAPANLFPVSSPDVLDSAPAKKSAVAAASSLWRYADALPVESHESVSLGEGLTPLLHLERMGRHFGLERLFVKDEGRNPTWSHKDRFSTVMVSYARLMNAKVVATASSGNAGASLAAYAAAAGIGCVVSTFAATSGAMVSQARRYGATVIPFESKRDRWSFLAEGAKRHDWLIASPYHAPVVGSHPIGVAGYKTLAYEIVDQLGGPPDWCILPVCYGDALIGLWHGFKELKQSGRLDRLPKLAAAEVYGSLGQALKVKSDVLVDCPMPFETLAVSIGTQRSTFQALHALRQSGGVAVSVVNEELLDMQGQLARREGLFVELTSAAPLVAMQKLIGDGVIRSDERVVAIATASGLKDMDLSGGSTKTPVKPFPSIGAALAHVEERGV</sequence>
<dbReference type="Proteomes" id="UP000268192">
    <property type="component" value="Chromosome"/>
</dbReference>
<dbReference type="InterPro" id="IPR036052">
    <property type="entry name" value="TrpB-like_PALP_sf"/>
</dbReference>
<protein>
    <submittedName>
        <fullName evidence="4">Pyridoxal-phosphate dependent enzyme</fullName>
    </submittedName>
</protein>
<dbReference type="PANTHER" id="PTHR10314">
    <property type="entry name" value="CYSTATHIONINE BETA-SYNTHASE"/>
    <property type="match status" value="1"/>
</dbReference>
<dbReference type="InterPro" id="IPR001926">
    <property type="entry name" value="TrpB-like_PALP"/>
</dbReference>
<organism evidence="4 5">
    <name type="scientific">Georhizobium profundi</name>
    <dbReference type="NCBI Taxonomy" id="2341112"/>
    <lineage>
        <taxon>Bacteria</taxon>
        <taxon>Pseudomonadati</taxon>
        <taxon>Pseudomonadota</taxon>
        <taxon>Alphaproteobacteria</taxon>
        <taxon>Hyphomicrobiales</taxon>
        <taxon>Rhizobiaceae</taxon>
        <taxon>Georhizobium</taxon>
    </lineage>
</organism>
<dbReference type="OrthoDB" id="9778118at2"/>
<dbReference type="KEGG" id="abaw:D5400_09950"/>
<reference evidence="4 5" key="1">
    <citation type="submission" date="2018-09" db="EMBL/GenBank/DDBJ databases">
        <title>Marinorhizobium profundi gen. nov., sp. nov., isolated from a deep-sea sediment sample from the New Britain Trench and proposal of Marinorhizobiaceae fam. nov. in the order Rhizobiales of the class Alphaproteobacteria.</title>
        <authorList>
            <person name="Cao J."/>
        </authorList>
    </citation>
    <scope>NUCLEOTIDE SEQUENCE [LARGE SCALE GENOMIC DNA]</scope>
    <source>
        <strain evidence="4 5">WS11</strain>
    </source>
</reference>
<comment type="cofactor">
    <cofactor evidence="1">
        <name>pyridoxal 5'-phosphate</name>
        <dbReference type="ChEBI" id="CHEBI:597326"/>
    </cofactor>
</comment>
<evidence type="ECO:0000313" key="4">
    <source>
        <dbReference type="EMBL" id="AZN71549.1"/>
    </source>
</evidence>
<keyword evidence="2" id="KW-0663">Pyridoxal phosphate</keyword>
<dbReference type="EMBL" id="CP032509">
    <property type="protein sequence ID" value="AZN71549.1"/>
    <property type="molecule type" value="Genomic_DNA"/>
</dbReference>
<dbReference type="GO" id="GO:1901605">
    <property type="term" value="P:alpha-amino acid metabolic process"/>
    <property type="evidence" value="ECO:0007669"/>
    <property type="project" value="UniProtKB-ARBA"/>
</dbReference>
<gene>
    <name evidence="4" type="ORF">D5400_09950</name>
</gene>
<accession>A0A3Q8XNA8</accession>